<dbReference type="Proteomes" id="UP001630127">
    <property type="component" value="Unassembled WGS sequence"/>
</dbReference>
<dbReference type="AlphaFoldDB" id="A0ABD2ZY03"/>
<accession>A0ABD2ZY03</accession>
<dbReference type="Pfam" id="PF07014">
    <property type="entry name" value="Hs1pro-1_C"/>
    <property type="match status" value="1"/>
</dbReference>
<dbReference type="PANTHER" id="PTHR34795:SF1">
    <property type="entry name" value="NEMATODE RESISTANCE PROTEIN-LIKE HSPRO1"/>
    <property type="match status" value="1"/>
</dbReference>
<feature type="domain" description="Hs1pro-1 C-terminal" evidence="1">
    <location>
        <begin position="209"/>
        <end position="467"/>
    </location>
</feature>
<dbReference type="InterPro" id="IPR009869">
    <property type="entry name" value="HSPRO1_N"/>
</dbReference>
<evidence type="ECO:0000313" key="3">
    <source>
        <dbReference type="EMBL" id="KAL3523954.1"/>
    </source>
</evidence>
<name>A0ABD2ZY03_9GENT</name>
<dbReference type="InterPro" id="IPR038759">
    <property type="entry name" value="HSPRO1/HSPRO2"/>
</dbReference>
<dbReference type="SUPFAM" id="SSF140959">
    <property type="entry name" value="Indolic compounds 2,3-dioxygenase-like"/>
    <property type="match status" value="1"/>
</dbReference>
<dbReference type="EMBL" id="JBJUIK010000007">
    <property type="protein sequence ID" value="KAL3523954.1"/>
    <property type="molecule type" value="Genomic_DNA"/>
</dbReference>
<evidence type="ECO:0000313" key="4">
    <source>
        <dbReference type="Proteomes" id="UP001630127"/>
    </source>
</evidence>
<gene>
    <name evidence="3" type="ORF">ACH5RR_016788</name>
</gene>
<sequence length="482" mass="54835">MVDLDWKTKMIPSDISNKSPRLTNKLQISIPTCTTTPAVRVADLSPAPESACSAYEHYLRLPELRKLWSCREEFPGWKNESLIKPALNGLEISFRFISTVLSDPRPYANRREWKRRLESLATSQVEIIALLCEEGEEDSETRGTAPIFNLTSNSGVLSRENSSAEVWKLTGDTTVVSRTSEASLLPRLATWKKSEDIAEKILYSIECEMRRCPYTLGLGEPNLAGKPSLDYDQICKPAELHALKKSPSDHMNLENCENQTVYTINQILESWICTSQQILKRINDQIERKALENASSNCWILERIWKLMSQIEDLHLLMDPDDFLRLKNQLSMKASSDNDLFCFRSRGLIEITKQSKDLRHKVPSILDVEVDPTGGPRIQEAAMDLYKRKNGGYERIHLLQAMQAVEVAVKRFYYSYKQLLVVVMGTVEAKGNRAFVGGGDALAQIFLEPTYFPSLDAAKTFLGEYWSRQGRGWSSPEKQRNK</sequence>
<evidence type="ECO:0000259" key="1">
    <source>
        <dbReference type="Pfam" id="PF07014"/>
    </source>
</evidence>
<protein>
    <recommendedName>
        <fullName evidence="5">Nematode resistance protein-like HSPRO2</fullName>
    </recommendedName>
</protein>
<dbReference type="InterPro" id="IPR037217">
    <property type="entry name" value="Trp/Indoleamine_2_3_dOase-like"/>
</dbReference>
<organism evidence="3 4">
    <name type="scientific">Cinchona calisaya</name>
    <dbReference type="NCBI Taxonomy" id="153742"/>
    <lineage>
        <taxon>Eukaryota</taxon>
        <taxon>Viridiplantae</taxon>
        <taxon>Streptophyta</taxon>
        <taxon>Embryophyta</taxon>
        <taxon>Tracheophyta</taxon>
        <taxon>Spermatophyta</taxon>
        <taxon>Magnoliopsida</taxon>
        <taxon>eudicotyledons</taxon>
        <taxon>Gunneridae</taxon>
        <taxon>Pentapetalae</taxon>
        <taxon>asterids</taxon>
        <taxon>lamiids</taxon>
        <taxon>Gentianales</taxon>
        <taxon>Rubiaceae</taxon>
        <taxon>Cinchonoideae</taxon>
        <taxon>Cinchoneae</taxon>
        <taxon>Cinchona</taxon>
    </lineage>
</organism>
<proteinExistence type="predicted"/>
<dbReference type="Pfam" id="PF07231">
    <property type="entry name" value="Hs1pro-1_N"/>
    <property type="match status" value="1"/>
</dbReference>
<comment type="caution">
    <text evidence="3">The sequence shown here is derived from an EMBL/GenBank/DDBJ whole genome shotgun (WGS) entry which is preliminary data.</text>
</comment>
<evidence type="ECO:0008006" key="5">
    <source>
        <dbReference type="Google" id="ProtNLM"/>
    </source>
</evidence>
<evidence type="ECO:0000259" key="2">
    <source>
        <dbReference type="Pfam" id="PF07231"/>
    </source>
</evidence>
<feature type="domain" description="Nematode resistance protein-like HSPRO1 N-terminal" evidence="2">
    <location>
        <begin position="1"/>
        <end position="206"/>
    </location>
</feature>
<dbReference type="PANTHER" id="PTHR34795">
    <property type="entry name" value="NEMATODE RESISTANCE PROTEIN-LIKE HSPRO1"/>
    <property type="match status" value="1"/>
</dbReference>
<dbReference type="InterPro" id="IPR009743">
    <property type="entry name" value="Hs1pro-1_C"/>
</dbReference>
<keyword evidence="4" id="KW-1185">Reference proteome</keyword>
<reference evidence="3 4" key="1">
    <citation type="submission" date="2024-11" db="EMBL/GenBank/DDBJ databases">
        <title>A near-complete genome assembly of Cinchona calisaya.</title>
        <authorList>
            <person name="Lian D.C."/>
            <person name="Zhao X.W."/>
            <person name="Wei L."/>
        </authorList>
    </citation>
    <scope>NUCLEOTIDE SEQUENCE [LARGE SCALE GENOMIC DNA]</scope>
    <source>
        <tissue evidence="3">Nenye</tissue>
    </source>
</reference>